<accession>A0A5D3YNQ4</accession>
<evidence type="ECO:0000313" key="2">
    <source>
        <dbReference type="Proteomes" id="UP000324176"/>
    </source>
</evidence>
<gene>
    <name evidence="1" type="ORF">BCL69_1001124</name>
</gene>
<evidence type="ECO:0000313" key="1">
    <source>
        <dbReference type="EMBL" id="TYP94592.1"/>
    </source>
</evidence>
<organism evidence="1 2">
    <name type="scientific">Nitrosomonas communis</name>
    <dbReference type="NCBI Taxonomy" id="44574"/>
    <lineage>
        <taxon>Bacteria</taxon>
        <taxon>Pseudomonadati</taxon>
        <taxon>Pseudomonadota</taxon>
        <taxon>Betaproteobacteria</taxon>
        <taxon>Nitrosomonadales</taxon>
        <taxon>Nitrosomonadaceae</taxon>
        <taxon>Nitrosomonas</taxon>
    </lineage>
</organism>
<dbReference type="Proteomes" id="UP000324176">
    <property type="component" value="Unassembled WGS sequence"/>
</dbReference>
<protein>
    <submittedName>
        <fullName evidence="1">Transposase</fullName>
    </submittedName>
</protein>
<dbReference type="AlphaFoldDB" id="A0A5D3YNQ4"/>
<sequence length="36" mass="4055">MSKKRIQYSSEFKAKLALAAIRGDETVPQLAARYNV</sequence>
<proteinExistence type="predicted"/>
<dbReference type="InterPro" id="IPR010921">
    <property type="entry name" value="Trp_repressor/repl_initiator"/>
</dbReference>
<dbReference type="GO" id="GO:0043565">
    <property type="term" value="F:sequence-specific DNA binding"/>
    <property type="evidence" value="ECO:0007669"/>
    <property type="project" value="InterPro"/>
</dbReference>
<comment type="caution">
    <text evidence="1">The sequence shown here is derived from an EMBL/GenBank/DDBJ whole genome shotgun (WGS) entry which is preliminary data.</text>
</comment>
<name>A0A5D3YNQ4_9PROT</name>
<dbReference type="SUPFAM" id="SSF48295">
    <property type="entry name" value="TrpR-like"/>
    <property type="match status" value="1"/>
</dbReference>
<reference evidence="1 2" key="1">
    <citation type="submission" date="2019-07" db="EMBL/GenBank/DDBJ databases">
        <title>Active sludge and wastewater microbial communities from Klosterneuburg, Austria.</title>
        <authorList>
            <person name="Wagner M."/>
        </authorList>
    </citation>
    <scope>NUCLEOTIDE SEQUENCE [LARGE SCALE GENOMIC DNA]</scope>
    <source>
        <strain evidence="1 2">Nm2</strain>
    </source>
</reference>
<dbReference type="EMBL" id="VNHT01000001">
    <property type="protein sequence ID" value="TYP94592.1"/>
    <property type="molecule type" value="Genomic_DNA"/>
</dbReference>